<sequence length="209" mass="24444">MNSKNFKFKKIFITIFVLSVVSCGLPKKEYQRVTALRDTVNKYTEIKTFAQSDYDIAEQGYAEADIIMKEENKDEAKKAKQLLLEAETNYNLVMDKGLEPYSEIIKKQMDESFTNAQNIKANIMYADEYNKAETMYQEADSLYNAENENKDYKVLVEKLYNTKEAYLTLYNKVKEDFDKSDEALTKVKERLANLESMVKEIETLEKEQQ</sequence>
<reference evidence="1 2" key="1">
    <citation type="journal article" date="2019" name="Anaerobe">
        <title>Brachyspira catarrhinii sp. nov., an anaerobic intestinal spirochaete isolated from vervet monkeys may have been misidentified as Brachyspira aalborgi in previous studies.</title>
        <authorList>
            <person name="Phillips N.D."/>
            <person name="La T."/>
            <person name="Hampson D.J."/>
        </authorList>
    </citation>
    <scope>NUCLEOTIDE SEQUENCE [LARGE SCALE GENOMIC DNA]</scope>
    <source>
        <strain evidence="1 2">Z12</strain>
    </source>
</reference>
<name>A0ABY2TU67_9SPIR</name>
<evidence type="ECO:0000313" key="2">
    <source>
        <dbReference type="Proteomes" id="UP000310168"/>
    </source>
</evidence>
<keyword evidence="2" id="KW-1185">Reference proteome</keyword>
<dbReference type="EMBL" id="SJDU01000009">
    <property type="protein sequence ID" value="TKZ36301.1"/>
    <property type="molecule type" value="Genomic_DNA"/>
</dbReference>
<gene>
    <name evidence="1" type="ORF">EZH24_00840</name>
</gene>
<comment type="caution">
    <text evidence="1">The sequence shown here is derived from an EMBL/GenBank/DDBJ whole genome shotgun (WGS) entry which is preliminary data.</text>
</comment>
<accession>A0ABY2TU67</accession>
<evidence type="ECO:0008006" key="3">
    <source>
        <dbReference type="Google" id="ProtNLM"/>
    </source>
</evidence>
<proteinExistence type="predicted"/>
<organism evidence="1 2">
    <name type="scientific">Brachyspira catarrhinii</name>
    <dbReference type="NCBI Taxonomy" id="2528966"/>
    <lineage>
        <taxon>Bacteria</taxon>
        <taxon>Pseudomonadati</taxon>
        <taxon>Spirochaetota</taxon>
        <taxon>Spirochaetia</taxon>
        <taxon>Brachyspirales</taxon>
        <taxon>Brachyspiraceae</taxon>
        <taxon>Brachyspira</taxon>
    </lineage>
</organism>
<evidence type="ECO:0000313" key="1">
    <source>
        <dbReference type="EMBL" id="TKZ36301.1"/>
    </source>
</evidence>
<protein>
    <recommendedName>
        <fullName evidence="3">Lipoprotein</fullName>
    </recommendedName>
</protein>
<dbReference type="Proteomes" id="UP000310168">
    <property type="component" value="Unassembled WGS sequence"/>
</dbReference>
<dbReference type="PROSITE" id="PS51257">
    <property type="entry name" value="PROKAR_LIPOPROTEIN"/>
    <property type="match status" value="1"/>
</dbReference>
<dbReference type="RefSeq" id="WP_137997241.1">
    <property type="nucleotide sequence ID" value="NZ_SJDU01000009.1"/>
</dbReference>